<name>A0A8J2RX94_9CRUS</name>
<dbReference type="EMBL" id="CAKKLH010000155">
    <property type="protein sequence ID" value="CAH0104759.1"/>
    <property type="molecule type" value="Genomic_DNA"/>
</dbReference>
<proteinExistence type="predicted"/>
<comment type="caution">
    <text evidence="1">The sequence shown here is derived from an EMBL/GenBank/DDBJ whole genome shotgun (WGS) entry which is preliminary data.</text>
</comment>
<gene>
    <name evidence="1" type="ORF">DGAL_LOCUS7676</name>
</gene>
<sequence length="125" mass="14478">MVGGMSKLFKKRKENVKPRQLRNGFLHTLTNAIEEETREKCESLFQSNRPVSWGDEFMKESGFIGDDEEEISSDDSNNYNVEFFSFHHIERDNSHRQSTVSDKSFDEELTSEHDLESVISVEGVL</sequence>
<protein>
    <submittedName>
        <fullName evidence="1">Uncharacterized protein</fullName>
    </submittedName>
</protein>
<reference evidence="1" key="1">
    <citation type="submission" date="2021-11" db="EMBL/GenBank/DDBJ databases">
        <authorList>
            <person name="Schell T."/>
        </authorList>
    </citation>
    <scope>NUCLEOTIDE SEQUENCE</scope>
    <source>
        <strain evidence="1">M5</strain>
    </source>
</reference>
<dbReference type="Proteomes" id="UP000789390">
    <property type="component" value="Unassembled WGS sequence"/>
</dbReference>
<accession>A0A8J2RX94</accession>
<organism evidence="1 2">
    <name type="scientific">Daphnia galeata</name>
    <dbReference type="NCBI Taxonomy" id="27404"/>
    <lineage>
        <taxon>Eukaryota</taxon>
        <taxon>Metazoa</taxon>
        <taxon>Ecdysozoa</taxon>
        <taxon>Arthropoda</taxon>
        <taxon>Crustacea</taxon>
        <taxon>Branchiopoda</taxon>
        <taxon>Diplostraca</taxon>
        <taxon>Cladocera</taxon>
        <taxon>Anomopoda</taxon>
        <taxon>Daphniidae</taxon>
        <taxon>Daphnia</taxon>
    </lineage>
</organism>
<keyword evidence="2" id="KW-1185">Reference proteome</keyword>
<dbReference type="OrthoDB" id="10062362at2759"/>
<dbReference type="AlphaFoldDB" id="A0A8J2RX94"/>
<evidence type="ECO:0000313" key="2">
    <source>
        <dbReference type="Proteomes" id="UP000789390"/>
    </source>
</evidence>
<evidence type="ECO:0000313" key="1">
    <source>
        <dbReference type="EMBL" id="CAH0104759.1"/>
    </source>
</evidence>